<dbReference type="OrthoDB" id="6479716at2759"/>
<name>E1ZYQ3_CAMFO</name>
<evidence type="ECO:0000256" key="3">
    <source>
        <dbReference type="ARBA" id="ARBA00004922"/>
    </source>
</evidence>
<evidence type="ECO:0000313" key="23">
    <source>
        <dbReference type="Proteomes" id="UP000000311"/>
    </source>
</evidence>
<keyword evidence="8" id="KW-0812">Transmembrane</keyword>
<evidence type="ECO:0000256" key="13">
    <source>
        <dbReference type="ARBA" id="ARBA00023136"/>
    </source>
</evidence>
<evidence type="ECO:0000313" key="22">
    <source>
        <dbReference type="EMBL" id="EFN73593.1"/>
    </source>
</evidence>
<dbReference type="InParanoid" id="E1ZYQ3"/>
<keyword evidence="6 22" id="KW-0328">Glycosyltransferase</keyword>
<feature type="region of interest" description="Disordered" evidence="21">
    <location>
        <begin position="455"/>
        <end position="485"/>
    </location>
</feature>
<dbReference type="UniPathway" id="UPA00378"/>
<keyword evidence="23" id="KW-1185">Reference proteome</keyword>
<dbReference type="Pfam" id="PF13896">
    <property type="entry name" value="Glyco_transf_49"/>
    <property type="match status" value="2"/>
</dbReference>
<comment type="subcellular location">
    <subcellularLocation>
        <location evidence="2">Golgi apparatus membrane</location>
        <topology evidence="2">Single-pass type II membrane protein</topology>
    </subcellularLocation>
</comment>
<evidence type="ECO:0000256" key="4">
    <source>
        <dbReference type="ARBA" id="ARBA00008539"/>
    </source>
</evidence>
<dbReference type="STRING" id="104421.E1ZYQ3"/>
<evidence type="ECO:0000256" key="20">
    <source>
        <dbReference type="ARBA" id="ARBA00047852"/>
    </source>
</evidence>
<keyword evidence="10" id="KW-0735">Signal-anchor</keyword>
<comment type="catalytic activity">
    <reaction evidence="20">
        <text>3-O-[beta-D-Xyl-(1-&gt;4)-Rib-ol-P-Rib-ol-P-3-beta-D-GalNAc-(1-&gt;3)-beta-D-GlcNAc-(1-&gt;4)-(O-6-P-alpha-D-Man)]-Thr-[protein] + UDP-alpha-D-glucuronate = 3-O-[beta-D-GlcA-(1-&gt;3)-beta-D-Xyl-(1-&gt;4)-Rib-ol-P-Rib-ol-P-3-beta-D-GalNAc-(1-&gt;3)-beta-D-GlcNAc-(1-&gt;4)-(O-6-P-alpha-D-Man)]-Thr-[protein] + UDP + H(+)</text>
        <dbReference type="Rhea" id="RHEA:46860"/>
        <dbReference type="Rhea" id="RHEA-COMP:15023"/>
        <dbReference type="Rhea" id="RHEA-COMP:17482"/>
        <dbReference type="ChEBI" id="CHEBI:15378"/>
        <dbReference type="ChEBI" id="CHEBI:58052"/>
        <dbReference type="ChEBI" id="CHEBI:58223"/>
        <dbReference type="ChEBI" id="CHEBI:142405"/>
        <dbReference type="ChEBI" id="CHEBI:177336"/>
    </reaction>
</comment>
<evidence type="ECO:0000256" key="8">
    <source>
        <dbReference type="ARBA" id="ARBA00022692"/>
    </source>
</evidence>
<evidence type="ECO:0000256" key="16">
    <source>
        <dbReference type="ARBA" id="ARBA00030723"/>
    </source>
</evidence>
<evidence type="ECO:0000256" key="18">
    <source>
        <dbReference type="ARBA" id="ARBA00032181"/>
    </source>
</evidence>
<accession>E1ZYQ3</accession>
<evidence type="ECO:0000256" key="7">
    <source>
        <dbReference type="ARBA" id="ARBA00022679"/>
    </source>
</evidence>
<dbReference type="PANTHER" id="PTHR46420:SF1">
    <property type="entry name" value="BETA-1,4-GLUCURONYLTRANSFERASE 1"/>
    <property type="match status" value="1"/>
</dbReference>
<evidence type="ECO:0000256" key="1">
    <source>
        <dbReference type="ARBA" id="ARBA00001936"/>
    </source>
</evidence>
<evidence type="ECO:0000256" key="15">
    <source>
        <dbReference type="ARBA" id="ARBA00023211"/>
    </source>
</evidence>
<dbReference type="AlphaFoldDB" id="E1ZYQ3"/>
<dbReference type="PANTHER" id="PTHR46420">
    <property type="entry name" value="BETA-1,4-GLUCURONYLTRANSFERASE 1"/>
    <property type="match status" value="1"/>
</dbReference>
<evidence type="ECO:0000256" key="14">
    <source>
        <dbReference type="ARBA" id="ARBA00023180"/>
    </source>
</evidence>
<keyword evidence="12" id="KW-0333">Golgi apparatus</keyword>
<evidence type="ECO:0000256" key="19">
    <source>
        <dbReference type="ARBA" id="ARBA00033291"/>
    </source>
</evidence>
<evidence type="ECO:0000256" key="6">
    <source>
        <dbReference type="ARBA" id="ARBA00022676"/>
    </source>
</evidence>
<evidence type="ECO:0000256" key="2">
    <source>
        <dbReference type="ARBA" id="ARBA00004323"/>
    </source>
</evidence>
<comment type="cofactor">
    <cofactor evidence="1">
        <name>Mn(2+)</name>
        <dbReference type="ChEBI" id="CHEBI:29035"/>
    </cofactor>
</comment>
<feature type="compositionally biased region" description="Polar residues" evidence="21">
    <location>
        <begin position="469"/>
        <end position="485"/>
    </location>
</feature>
<evidence type="ECO:0000256" key="10">
    <source>
        <dbReference type="ARBA" id="ARBA00022968"/>
    </source>
</evidence>
<keyword evidence="15" id="KW-0464">Manganese</keyword>
<keyword evidence="13" id="KW-0472">Membrane</keyword>
<dbReference type="EMBL" id="GL435242">
    <property type="protein sequence ID" value="EFN73593.1"/>
    <property type="molecule type" value="Genomic_DNA"/>
</dbReference>
<gene>
    <name evidence="22" type="ORF">EAG_08390</name>
</gene>
<keyword evidence="7 22" id="KW-0808">Transferase</keyword>
<protein>
    <recommendedName>
        <fullName evidence="5">Beta-1,4-glucuronyltransferase 1</fullName>
    </recommendedName>
    <alternativeName>
        <fullName evidence="16">I-beta-1,3-N-acetylglucosaminyltransferase</fullName>
    </alternativeName>
    <alternativeName>
        <fullName evidence="19">N-acetyllactosaminide beta-1,3-N-acetylglucosaminyltransferase</fullName>
    </alternativeName>
    <alternativeName>
        <fullName evidence="17">Poly-N-acetyllactosamine extension enzyme</fullName>
    </alternativeName>
    <alternativeName>
        <fullName evidence="18">UDP-GlcNAc:betaGal beta-1,3-N-acetylglucosaminyltransferase 1</fullName>
    </alternativeName>
</protein>
<evidence type="ECO:0000256" key="21">
    <source>
        <dbReference type="SAM" id="MobiDB-lite"/>
    </source>
</evidence>
<keyword evidence="14" id="KW-0325">Glycoprotein</keyword>
<evidence type="ECO:0000256" key="11">
    <source>
        <dbReference type="ARBA" id="ARBA00022989"/>
    </source>
</evidence>
<dbReference type="InterPro" id="IPR043189">
    <property type="entry name" value="B4GAT1"/>
</dbReference>
<sequence>MHFHSRLFFPYSLEEMRAHPNSQGLLVGEAGDLCRKILGCRPWNLSLTSVIILALSNMLLTFLLLQSETCVPETIPRKVMEVSAVTEWNLGTLVKQQEQQSECITQDYQPTSPDSNSLQLDIKLGRWDARRIFRTFDSVLVGSKFTELSQTYRVCLATQTSVEKLHSLVQVALHWTGPMSVALYAAGDEEFEVLQRYLVYLRKCYESIRERVIFSLAVPRMRPPKKQPRVFELPDIIDCAKPEATLNEFASHISSEQTNWRIRNVYPQNHMRNLARKNCQTDYVFLTDVDIIPSFNLSVALDEFLRNDNCDKCAYVIPTYELDTRMRFPQNKTELIRLARKGLARPFHQKVFIHNQFATNFTRWLQDVSPTHKYHENVRTGKVYVSHDVTNFEFLYEPFYVAKDIAPSHDERFMGYGYTRNTQVCIPPSIWMYTRRVARGSRVVSTGEVYDVRGFRPHGGNNEIPSHGENPSATTVKRSMPSTEGNKTSVNLRIYVSRLRRRLANSRDGGVVVAVMRLILHASGHRKTARNTSVRKEFSASYGVLEYQRDTLSLNFEHRDTTGSSCKRYGSSRVVCVSADLSPCNNTVCLACPAWQTEGEITTPSAFLLAVALLTLSETRDFPRRRHYPNEYLRHVLKATSAEMGRTFESWRGARSHPEMSQRHTNTVYEMYVTGYQFKVLSPVFTGHWGLQTRKSRPAWRERQNSANRKQFETFKKEVFARYMRDPLKMMKNAN</sequence>
<organism evidence="23">
    <name type="scientific">Camponotus floridanus</name>
    <name type="common">Florida carpenter ant</name>
    <dbReference type="NCBI Taxonomy" id="104421"/>
    <lineage>
        <taxon>Eukaryota</taxon>
        <taxon>Metazoa</taxon>
        <taxon>Ecdysozoa</taxon>
        <taxon>Arthropoda</taxon>
        <taxon>Hexapoda</taxon>
        <taxon>Insecta</taxon>
        <taxon>Pterygota</taxon>
        <taxon>Neoptera</taxon>
        <taxon>Endopterygota</taxon>
        <taxon>Hymenoptera</taxon>
        <taxon>Apocrita</taxon>
        <taxon>Aculeata</taxon>
        <taxon>Formicoidea</taxon>
        <taxon>Formicidae</taxon>
        <taxon>Formicinae</taxon>
        <taxon>Camponotus</taxon>
    </lineage>
</organism>
<keyword evidence="9" id="KW-0479">Metal-binding</keyword>
<comment type="pathway">
    <text evidence="3">Protein modification; protein glycosylation.</text>
</comment>
<reference evidence="22 23" key="1">
    <citation type="journal article" date="2010" name="Science">
        <title>Genomic comparison of the ants Camponotus floridanus and Harpegnathos saltator.</title>
        <authorList>
            <person name="Bonasio R."/>
            <person name="Zhang G."/>
            <person name="Ye C."/>
            <person name="Mutti N.S."/>
            <person name="Fang X."/>
            <person name="Qin N."/>
            <person name="Donahue G."/>
            <person name="Yang P."/>
            <person name="Li Q."/>
            <person name="Li C."/>
            <person name="Zhang P."/>
            <person name="Huang Z."/>
            <person name="Berger S.L."/>
            <person name="Reinberg D."/>
            <person name="Wang J."/>
            <person name="Liebig J."/>
        </authorList>
    </citation>
    <scope>NUCLEOTIDE SEQUENCE [LARGE SCALE GENOMIC DNA]</scope>
    <source>
        <strain evidence="23">C129</strain>
    </source>
</reference>
<dbReference type="GO" id="GO:0000139">
    <property type="term" value="C:Golgi membrane"/>
    <property type="evidence" value="ECO:0007669"/>
    <property type="project" value="UniProtKB-SubCell"/>
</dbReference>
<evidence type="ECO:0000256" key="9">
    <source>
        <dbReference type="ARBA" id="ARBA00022723"/>
    </source>
</evidence>
<evidence type="ECO:0000256" key="17">
    <source>
        <dbReference type="ARBA" id="ARBA00032175"/>
    </source>
</evidence>
<dbReference type="GO" id="GO:0046872">
    <property type="term" value="F:metal ion binding"/>
    <property type="evidence" value="ECO:0007669"/>
    <property type="project" value="UniProtKB-KW"/>
</dbReference>
<evidence type="ECO:0000256" key="5">
    <source>
        <dbReference type="ARBA" id="ARBA00017962"/>
    </source>
</evidence>
<dbReference type="Proteomes" id="UP000000311">
    <property type="component" value="Unassembled WGS sequence"/>
</dbReference>
<dbReference type="GO" id="GO:0035269">
    <property type="term" value="P:protein O-linked glycosylation via mannose"/>
    <property type="evidence" value="ECO:0007669"/>
    <property type="project" value="TreeGrafter"/>
</dbReference>
<dbReference type="GO" id="GO:0015020">
    <property type="term" value="F:glucuronosyltransferase activity"/>
    <property type="evidence" value="ECO:0007669"/>
    <property type="project" value="InterPro"/>
</dbReference>
<evidence type="ECO:0000256" key="12">
    <source>
        <dbReference type="ARBA" id="ARBA00023034"/>
    </source>
</evidence>
<proteinExistence type="inferred from homology"/>
<keyword evidence="11" id="KW-1133">Transmembrane helix</keyword>
<comment type="similarity">
    <text evidence="4">Belongs to the glycosyltransferase 49 family.</text>
</comment>